<organism evidence="2 3">
    <name type="scientific">Pleurodeles waltl</name>
    <name type="common">Iberian ribbed newt</name>
    <dbReference type="NCBI Taxonomy" id="8319"/>
    <lineage>
        <taxon>Eukaryota</taxon>
        <taxon>Metazoa</taxon>
        <taxon>Chordata</taxon>
        <taxon>Craniata</taxon>
        <taxon>Vertebrata</taxon>
        <taxon>Euteleostomi</taxon>
        <taxon>Amphibia</taxon>
        <taxon>Batrachia</taxon>
        <taxon>Caudata</taxon>
        <taxon>Salamandroidea</taxon>
        <taxon>Salamandridae</taxon>
        <taxon>Pleurodelinae</taxon>
        <taxon>Pleurodeles</taxon>
    </lineage>
</organism>
<feature type="compositionally biased region" description="Basic residues" evidence="1">
    <location>
        <begin position="7"/>
        <end position="21"/>
    </location>
</feature>
<feature type="compositionally biased region" description="Polar residues" evidence="1">
    <location>
        <begin position="50"/>
        <end position="77"/>
    </location>
</feature>
<evidence type="ECO:0000256" key="1">
    <source>
        <dbReference type="SAM" id="MobiDB-lite"/>
    </source>
</evidence>
<gene>
    <name evidence="2" type="ORF">NDU88_009681</name>
</gene>
<name>A0AAV7QVA8_PLEWA</name>
<evidence type="ECO:0000313" key="3">
    <source>
        <dbReference type="Proteomes" id="UP001066276"/>
    </source>
</evidence>
<proteinExistence type="predicted"/>
<sequence length="77" mass="8677">MPEARRRDRRLHATVRVRHATPRAEPTHNGFPRRGCRCCVSWPPSARINRLSQNARGTKTRPQAPPDSSGSARNTAH</sequence>
<dbReference type="EMBL" id="JANPWB010000010">
    <property type="protein sequence ID" value="KAJ1143372.1"/>
    <property type="molecule type" value="Genomic_DNA"/>
</dbReference>
<protein>
    <submittedName>
        <fullName evidence="2">Uncharacterized protein</fullName>
    </submittedName>
</protein>
<accession>A0AAV7QVA8</accession>
<comment type="caution">
    <text evidence="2">The sequence shown here is derived from an EMBL/GenBank/DDBJ whole genome shotgun (WGS) entry which is preliminary data.</text>
</comment>
<evidence type="ECO:0000313" key="2">
    <source>
        <dbReference type="EMBL" id="KAJ1143372.1"/>
    </source>
</evidence>
<dbReference type="AlphaFoldDB" id="A0AAV7QVA8"/>
<dbReference type="Proteomes" id="UP001066276">
    <property type="component" value="Chromosome 6"/>
</dbReference>
<keyword evidence="3" id="KW-1185">Reference proteome</keyword>
<feature type="region of interest" description="Disordered" evidence="1">
    <location>
        <begin position="49"/>
        <end position="77"/>
    </location>
</feature>
<reference evidence="2" key="1">
    <citation type="journal article" date="2022" name="bioRxiv">
        <title>Sequencing and chromosome-scale assembly of the giantPleurodeles waltlgenome.</title>
        <authorList>
            <person name="Brown T."/>
            <person name="Elewa A."/>
            <person name="Iarovenko S."/>
            <person name="Subramanian E."/>
            <person name="Araus A.J."/>
            <person name="Petzold A."/>
            <person name="Susuki M."/>
            <person name="Suzuki K.-i.T."/>
            <person name="Hayashi T."/>
            <person name="Toyoda A."/>
            <person name="Oliveira C."/>
            <person name="Osipova E."/>
            <person name="Leigh N.D."/>
            <person name="Simon A."/>
            <person name="Yun M.H."/>
        </authorList>
    </citation>
    <scope>NUCLEOTIDE SEQUENCE</scope>
    <source>
        <strain evidence="2">20211129_DDA</strain>
        <tissue evidence="2">Liver</tissue>
    </source>
</reference>
<feature type="region of interest" description="Disordered" evidence="1">
    <location>
        <begin position="1"/>
        <end position="34"/>
    </location>
</feature>